<dbReference type="SUPFAM" id="SSF56672">
    <property type="entry name" value="DNA/RNA polymerases"/>
    <property type="match status" value="1"/>
</dbReference>
<reference evidence="1" key="1">
    <citation type="submission" date="2021-02" db="EMBL/GenBank/DDBJ databases">
        <authorList>
            <person name="Nowell W R."/>
        </authorList>
    </citation>
    <scope>NUCLEOTIDE SEQUENCE</scope>
    <source>
        <strain evidence="1">Ploen Becks lab</strain>
    </source>
</reference>
<evidence type="ECO:0000313" key="2">
    <source>
        <dbReference type="Proteomes" id="UP000663879"/>
    </source>
</evidence>
<sequence>MKPRSAVEEVDLLGFIISKNRIKPNPNRAKCLLEKPKPINIRELQCWLGIAKGYRTFIDGYAQIVSPMYDLMGLKDVPKKFRKKMVPFMEKNSHRPFAINMDSKQKKCPSTLRAMVIRVSIYDFKIEYIPGPKIIIADSFSRLPYEDEPNQNKTDDYCDNLVAIVEEVIDDEESTDFGSNENSNAKET</sequence>
<dbReference type="Gene3D" id="3.30.70.270">
    <property type="match status" value="1"/>
</dbReference>
<name>A0A814RBC8_9BILA</name>
<keyword evidence="2" id="KW-1185">Reference proteome</keyword>
<dbReference type="OrthoDB" id="8000983at2759"/>
<dbReference type="PANTHER" id="PTHR37984:SF5">
    <property type="entry name" value="PROTEIN NYNRIN-LIKE"/>
    <property type="match status" value="1"/>
</dbReference>
<dbReference type="AlphaFoldDB" id="A0A814RBC8"/>
<dbReference type="PANTHER" id="PTHR37984">
    <property type="entry name" value="PROTEIN CBG26694"/>
    <property type="match status" value="1"/>
</dbReference>
<accession>A0A814RBC8</accession>
<proteinExistence type="predicted"/>
<organism evidence="1 2">
    <name type="scientific">Brachionus calyciflorus</name>
    <dbReference type="NCBI Taxonomy" id="104777"/>
    <lineage>
        <taxon>Eukaryota</taxon>
        <taxon>Metazoa</taxon>
        <taxon>Spiralia</taxon>
        <taxon>Gnathifera</taxon>
        <taxon>Rotifera</taxon>
        <taxon>Eurotatoria</taxon>
        <taxon>Monogononta</taxon>
        <taxon>Pseudotrocha</taxon>
        <taxon>Ploima</taxon>
        <taxon>Brachionidae</taxon>
        <taxon>Brachionus</taxon>
    </lineage>
</organism>
<comment type="caution">
    <text evidence="1">The sequence shown here is derived from an EMBL/GenBank/DDBJ whole genome shotgun (WGS) entry which is preliminary data.</text>
</comment>
<evidence type="ECO:0000313" key="1">
    <source>
        <dbReference type="EMBL" id="CAF1131592.1"/>
    </source>
</evidence>
<dbReference type="InterPro" id="IPR050951">
    <property type="entry name" value="Retrovirus_Pol_polyprotein"/>
</dbReference>
<protein>
    <submittedName>
        <fullName evidence="1">Uncharacterized protein</fullName>
    </submittedName>
</protein>
<dbReference type="EMBL" id="CAJNOC010009667">
    <property type="protein sequence ID" value="CAF1131592.1"/>
    <property type="molecule type" value="Genomic_DNA"/>
</dbReference>
<dbReference type="InterPro" id="IPR043502">
    <property type="entry name" value="DNA/RNA_pol_sf"/>
</dbReference>
<dbReference type="InterPro" id="IPR043128">
    <property type="entry name" value="Rev_trsase/Diguanyl_cyclase"/>
</dbReference>
<gene>
    <name evidence="1" type="ORF">OXX778_LOCUS22498</name>
</gene>
<dbReference type="Proteomes" id="UP000663879">
    <property type="component" value="Unassembled WGS sequence"/>
</dbReference>